<feature type="binding site" evidence="8">
    <location>
        <begin position="214"/>
        <end position="215"/>
    </location>
    <ligand>
        <name>substrate</name>
    </ligand>
</feature>
<evidence type="ECO:0000256" key="8">
    <source>
        <dbReference type="HAMAP-Rule" id="MF_00197"/>
    </source>
</evidence>
<proteinExistence type="inferred from homology"/>
<evidence type="ECO:0000256" key="9">
    <source>
        <dbReference type="PROSITE-ProRule" id="PRU10125"/>
    </source>
</evidence>
<feature type="binding site" evidence="8">
    <location>
        <position position="65"/>
    </location>
    <ligand>
        <name>substrate</name>
    </ligand>
</feature>
<evidence type="ECO:0000256" key="7">
    <source>
        <dbReference type="ARBA" id="ARBA00051712"/>
    </source>
</evidence>
<dbReference type="RefSeq" id="WP_062182482.1">
    <property type="nucleotide sequence ID" value="NZ_BBXL01000017.1"/>
</dbReference>
<evidence type="ECO:0000256" key="1">
    <source>
        <dbReference type="ARBA" id="ARBA00005196"/>
    </source>
</evidence>
<sequence length="280" mass="30887">MRNLKFTKMQGAGNDYIYVNGFTTTIENPTQLAIELSNRNFGIGSDGLVLILPSDTCDFRMQMFNSDGSEAEMCGNASRCIGKYVYDNGLTDKKEITLETKAGVKYITLLDGDAKARRITVDMGEPILDPVLIPVNVSGQPVLNYPLEIDGKTWKISCVSMGNPHAVIFTEGIKDFDLPVLGPKFENNPIFPRRTNTEFIEVVDRNTLNMRVWERGAGETLACGTGACAAAVASILNNYTDRKVVIHLLGGDLEIEWCESNNHVYMTGEAVTVFEGELIR</sequence>
<keyword evidence="6 8" id="KW-0413">Isomerase</keyword>
<reference evidence="11" key="1">
    <citation type="submission" date="2016-11" db="EMBL/GenBank/DDBJ databases">
        <authorList>
            <person name="Varghese N."/>
            <person name="Submissions S."/>
        </authorList>
    </citation>
    <scope>NUCLEOTIDE SEQUENCE [LARGE SCALE GENOMIC DNA]</scope>
    <source>
        <strain evidence="11">DSM 27370</strain>
    </source>
</reference>
<dbReference type="OrthoDB" id="9805408at2"/>
<name>A0A1M5AL05_9BACT</name>
<feature type="binding site" evidence="8">
    <location>
        <position position="196"/>
    </location>
    <ligand>
        <name>substrate</name>
    </ligand>
</feature>
<feature type="binding site" evidence="8">
    <location>
        <position position="14"/>
    </location>
    <ligand>
        <name>substrate</name>
    </ligand>
</feature>
<organism evidence="10 11">
    <name type="scientific">Dysgonomonas macrotermitis</name>
    <dbReference type="NCBI Taxonomy" id="1346286"/>
    <lineage>
        <taxon>Bacteria</taxon>
        <taxon>Pseudomonadati</taxon>
        <taxon>Bacteroidota</taxon>
        <taxon>Bacteroidia</taxon>
        <taxon>Bacteroidales</taxon>
        <taxon>Dysgonomonadaceae</taxon>
        <taxon>Dysgonomonas</taxon>
    </lineage>
</organism>
<evidence type="ECO:0000313" key="11">
    <source>
        <dbReference type="Proteomes" id="UP000184480"/>
    </source>
</evidence>
<dbReference type="AlphaFoldDB" id="A0A1M5AL05"/>
<dbReference type="GO" id="GO:0008837">
    <property type="term" value="F:diaminopimelate epimerase activity"/>
    <property type="evidence" value="ECO:0007669"/>
    <property type="project" value="UniProtKB-UniRule"/>
</dbReference>
<comment type="similarity">
    <text evidence="2 8">Belongs to the diaminopimelate epimerase family.</text>
</comment>
<dbReference type="PANTHER" id="PTHR31689">
    <property type="entry name" value="DIAMINOPIMELATE EPIMERASE, CHLOROPLASTIC"/>
    <property type="match status" value="1"/>
</dbReference>
<protein>
    <recommendedName>
        <fullName evidence="3 8">Diaminopimelate epimerase</fullName>
        <shortName evidence="8">DAP epimerase</shortName>
        <ecNumber evidence="3 8">5.1.1.7</ecNumber>
    </recommendedName>
    <alternativeName>
        <fullName evidence="8">PLP-independent amino acid racemase</fullName>
    </alternativeName>
</protein>
<comment type="subcellular location">
    <subcellularLocation>
        <location evidence="8">Cytoplasm</location>
    </subcellularLocation>
</comment>
<feature type="binding site" evidence="8">
    <location>
        <begin position="224"/>
        <end position="225"/>
    </location>
    <ligand>
        <name>substrate</name>
    </ligand>
</feature>
<comment type="subunit">
    <text evidence="8">Homodimer.</text>
</comment>
<feature type="site" description="Could be important to modulate the pK values of the two catalytic cysteine residues" evidence="8">
    <location>
        <position position="165"/>
    </location>
</feature>
<evidence type="ECO:0000313" key="10">
    <source>
        <dbReference type="EMBL" id="SHF30941.1"/>
    </source>
</evidence>
<dbReference type="EMBL" id="FQUC01000005">
    <property type="protein sequence ID" value="SHF30941.1"/>
    <property type="molecule type" value="Genomic_DNA"/>
</dbReference>
<dbReference type="GO" id="GO:0009089">
    <property type="term" value="P:lysine biosynthetic process via diaminopimelate"/>
    <property type="evidence" value="ECO:0007669"/>
    <property type="project" value="UniProtKB-UniRule"/>
</dbReference>
<keyword evidence="8" id="KW-0963">Cytoplasm</keyword>
<dbReference type="InterPro" id="IPR001653">
    <property type="entry name" value="DAP_epimerase_DapF"/>
</dbReference>
<dbReference type="PANTHER" id="PTHR31689:SF0">
    <property type="entry name" value="DIAMINOPIMELATE EPIMERASE"/>
    <property type="match status" value="1"/>
</dbReference>
<evidence type="ECO:0000256" key="6">
    <source>
        <dbReference type="ARBA" id="ARBA00023235"/>
    </source>
</evidence>
<gene>
    <name evidence="8" type="primary">dapF</name>
    <name evidence="10" type="ORF">SAMN05444362_10590</name>
</gene>
<feature type="active site" evidence="9">
    <location>
        <position position="74"/>
    </location>
</feature>
<feature type="binding site" evidence="8">
    <location>
        <position position="163"/>
    </location>
    <ligand>
        <name>substrate</name>
    </ligand>
</feature>
<dbReference type="FunFam" id="3.10.310.10:FF:000009">
    <property type="entry name" value="Diaminopimelate epimerase chloroplastic"/>
    <property type="match status" value="1"/>
</dbReference>
<dbReference type="NCBIfam" id="TIGR00652">
    <property type="entry name" value="DapF"/>
    <property type="match status" value="1"/>
</dbReference>
<dbReference type="STRING" id="1346286.SAMN05444362_10590"/>
<feature type="site" description="Could be important to modulate the pK values of the two catalytic cysteine residues" evidence="8">
    <location>
        <position position="214"/>
    </location>
</feature>
<dbReference type="GO" id="GO:0005829">
    <property type="term" value="C:cytosol"/>
    <property type="evidence" value="ECO:0007669"/>
    <property type="project" value="TreeGrafter"/>
</dbReference>
<dbReference type="Proteomes" id="UP000184480">
    <property type="component" value="Unassembled WGS sequence"/>
</dbReference>
<dbReference type="EC" id="5.1.1.7" evidence="3 8"/>
<dbReference type="HAMAP" id="MF_00197">
    <property type="entry name" value="DAP_epimerase"/>
    <property type="match status" value="1"/>
</dbReference>
<dbReference type="SUPFAM" id="SSF54506">
    <property type="entry name" value="Diaminopimelate epimerase-like"/>
    <property type="match status" value="2"/>
</dbReference>
<evidence type="ECO:0000256" key="4">
    <source>
        <dbReference type="ARBA" id="ARBA00022605"/>
    </source>
</evidence>
<dbReference type="Pfam" id="PF01678">
    <property type="entry name" value="DAP_epimerase"/>
    <property type="match status" value="2"/>
</dbReference>
<comment type="pathway">
    <text evidence="1 8">Amino-acid biosynthesis; L-lysine biosynthesis via DAP pathway; DL-2,6-diaminopimelate from LL-2,6-diaminopimelate: step 1/1.</text>
</comment>
<evidence type="ECO:0000256" key="3">
    <source>
        <dbReference type="ARBA" id="ARBA00013080"/>
    </source>
</evidence>
<dbReference type="UniPathway" id="UPA00034">
    <property type="reaction ID" value="UER00025"/>
</dbReference>
<feature type="binding site" evidence="8">
    <location>
        <begin position="75"/>
        <end position="76"/>
    </location>
    <ligand>
        <name>substrate</name>
    </ligand>
</feature>
<evidence type="ECO:0000256" key="2">
    <source>
        <dbReference type="ARBA" id="ARBA00010219"/>
    </source>
</evidence>
<accession>A0A1M5AL05</accession>
<keyword evidence="4 8" id="KW-0028">Amino-acid biosynthesis</keyword>
<dbReference type="Gene3D" id="3.10.310.10">
    <property type="entry name" value="Diaminopimelate Epimerase, Chain A, domain 1"/>
    <property type="match status" value="2"/>
</dbReference>
<dbReference type="PROSITE" id="PS01326">
    <property type="entry name" value="DAP_EPIMERASE"/>
    <property type="match status" value="1"/>
</dbReference>
<comment type="function">
    <text evidence="8">Catalyzes the stereoinversion of LL-2,6-diaminopimelate (L,L-DAP) to meso-diaminopimelate (meso-DAP), a precursor of L-lysine and an essential component of the bacterial peptidoglycan.</text>
</comment>
<comment type="catalytic activity">
    <reaction evidence="7 8">
        <text>(2S,6S)-2,6-diaminopimelate = meso-2,6-diaminopimelate</text>
        <dbReference type="Rhea" id="RHEA:15393"/>
        <dbReference type="ChEBI" id="CHEBI:57609"/>
        <dbReference type="ChEBI" id="CHEBI:57791"/>
        <dbReference type="EC" id="5.1.1.7"/>
    </reaction>
</comment>
<keyword evidence="11" id="KW-1185">Reference proteome</keyword>
<keyword evidence="5 8" id="KW-0457">Lysine biosynthesis</keyword>
<evidence type="ECO:0000256" key="5">
    <source>
        <dbReference type="ARBA" id="ARBA00023154"/>
    </source>
</evidence>
<feature type="active site" description="Proton acceptor" evidence="8">
    <location>
        <position position="223"/>
    </location>
</feature>
<feature type="active site" description="Proton donor" evidence="8">
    <location>
        <position position="74"/>
    </location>
</feature>
<dbReference type="InterPro" id="IPR018510">
    <property type="entry name" value="DAP_epimerase_AS"/>
</dbReference>
<comment type="caution">
    <text evidence="8">Lacks conserved residue(s) required for the propagation of feature annotation.</text>
</comment>